<proteinExistence type="predicted"/>
<comment type="caution">
    <text evidence="1">The sequence shown here is derived from an EMBL/GenBank/DDBJ whole genome shotgun (WGS) entry which is preliminary data.</text>
</comment>
<dbReference type="Proteomes" id="UP000576209">
    <property type="component" value="Unassembled WGS sequence"/>
</dbReference>
<evidence type="ECO:0000313" key="2">
    <source>
        <dbReference type="Proteomes" id="UP000576209"/>
    </source>
</evidence>
<reference evidence="1 2" key="1">
    <citation type="submission" date="2020-08" db="EMBL/GenBank/DDBJ databases">
        <title>Genomic Encyclopedia of Type Strains, Phase IV (KMG-IV): sequencing the most valuable type-strain genomes for metagenomic binning, comparative biology and taxonomic classification.</title>
        <authorList>
            <person name="Goeker M."/>
        </authorList>
    </citation>
    <scope>NUCLEOTIDE SEQUENCE [LARGE SCALE GENOMIC DNA]</scope>
    <source>
        <strain evidence="1 2">DSM 105137</strain>
    </source>
</reference>
<organism evidence="1 2">
    <name type="scientific">Neolewinella aquimaris</name>
    <dbReference type="NCBI Taxonomy" id="1835722"/>
    <lineage>
        <taxon>Bacteria</taxon>
        <taxon>Pseudomonadati</taxon>
        <taxon>Bacteroidota</taxon>
        <taxon>Saprospiria</taxon>
        <taxon>Saprospirales</taxon>
        <taxon>Lewinellaceae</taxon>
        <taxon>Neolewinella</taxon>
    </lineage>
</organism>
<dbReference type="EMBL" id="JACIFF010000016">
    <property type="protein sequence ID" value="MBB4081134.1"/>
    <property type="molecule type" value="Genomic_DNA"/>
</dbReference>
<dbReference type="RefSeq" id="WP_183497360.1">
    <property type="nucleotide sequence ID" value="NZ_JACIFF010000016.1"/>
</dbReference>
<evidence type="ECO:0000313" key="1">
    <source>
        <dbReference type="EMBL" id="MBB4081134.1"/>
    </source>
</evidence>
<keyword evidence="2" id="KW-1185">Reference proteome</keyword>
<dbReference type="AlphaFoldDB" id="A0A840E643"/>
<protein>
    <submittedName>
        <fullName evidence="1">Uncharacterized protein</fullName>
    </submittedName>
</protein>
<name>A0A840E643_9BACT</name>
<accession>A0A840E643</accession>
<gene>
    <name evidence="1" type="ORF">GGR28_003781</name>
</gene>
<sequence length="395" mass="46969">MVTVNNIEKANQITNIWNRYIYRYKFFGKQLQFTDDIRTNYFGEILTQFHDMCMVLDQRHDESASYGKRILYAIGLLQAIYVQQDLIEEIHIIFKTGVDKQILNKDENYVINRNIRNETVGHPIRKSIQRPTSLGPQKQPGKNKLLSSTLFVHDTTDRKIVYGRYHRDSNFKMEAKIHFWKDVSQRHNKFIESNLDFILKKIGILLENFGKNLIDLYQTFNIMPFNSLVTVVERRFEKILLIEYVFDPLVLNRANLHSHSHPRYQNVVGQFYKTLEDWLTEEIQSIEELIGEALREIPFHREISSSNNNNEVYNTDLYSIESRLPGEMKGCTYDLGKLVDRNHGMWEYFYTTLKSKCINQDPILNELEFLRASRLDEFEYCCSFFYIERLLKETC</sequence>